<accession>A0A238ZQ53</accession>
<reference evidence="2 3" key="1">
    <citation type="submission" date="2017-06" db="EMBL/GenBank/DDBJ databases">
        <authorList>
            <person name="Kim H.J."/>
            <person name="Triplett B.A."/>
        </authorList>
    </citation>
    <scope>NUCLEOTIDE SEQUENCE [LARGE SCALE GENOMIC DNA]</scope>
    <source>
        <strain evidence="2 3">DSM 44272</strain>
    </source>
</reference>
<dbReference type="RefSeq" id="WP_254920825.1">
    <property type="nucleotide sequence ID" value="NZ_FZNO01000031.1"/>
</dbReference>
<dbReference type="EMBL" id="FZNO01000031">
    <property type="protein sequence ID" value="SNR85527.1"/>
    <property type="molecule type" value="Genomic_DNA"/>
</dbReference>
<dbReference type="Pfam" id="PF13701">
    <property type="entry name" value="DDE_Tnp_1_4"/>
    <property type="match status" value="1"/>
</dbReference>
<dbReference type="InterPro" id="IPR025668">
    <property type="entry name" value="Tnp_DDE_dom"/>
</dbReference>
<protein>
    <submittedName>
        <fullName evidence="2">Transposase DDE domain group 1</fullName>
    </submittedName>
</protein>
<sequence>MKKTTGLYPPLVVDEHGASVVPNAGAVLLLRNAETVGLILALTQALGPWQRPLARHRPGKVLLNLAVALAIGGTAWPTSASCAPHRSCSAPVASDPTVSRLVDTLAGDATEALAAIGAARAVARGKAWALAGAHAPDHDSGAAAPLVIDVDATLGNRALGEGRGRADVQARVRTPSAVGVRRSRGRGHR</sequence>
<feature type="domain" description="Transposase DDE" evidence="1">
    <location>
        <begin position="8"/>
        <end position="154"/>
    </location>
</feature>
<evidence type="ECO:0000313" key="3">
    <source>
        <dbReference type="Proteomes" id="UP000198403"/>
    </source>
</evidence>
<evidence type="ECO:0000259" key="1">
    <source>
        <dbReference type="Pfam" id="PF13701"/>
    </source>
</evidence>
<proteinExistence type="predicted"/>
<keyword evidence="3" id="KW-1185">Reference proteome</keyword>
<dbReference type="Proteomes" id="UP000198403">
    <property type="component" value="Unassembled WGS sequence"/>
</dbReference>
<evidence type="ECO:0000313" key="2">
    <source>
        <dbReference type="EMBL" id="SNR85527.1"/>
    </source>
</evidence>
<dbReference type="AlphaFoldDB" id="A0A238ZQ53"/>
<name>A0A238ZQ53_9ACTN</name>
<organism evidence="2 3">
    <name type="scientific">Blastococcus mobilis</name>
    <dbReference type="NCBI Taxonomy" id="1938746"/>
    <lineage>
        <taxon>Bacteria</taxon>
        <taxon>Bacillati</taxon>
        <taxon>Actinomycetota</taxon>
        <taxon>Actinomycetes</taxon>
        <taxon>Geodermatophilales</taxon>
        <taxon>Geodermatophilaceae</taxon>
        <taxon>Blastococcus</taxon>
    </lineage>
</organism>
<gene>
    <name evidence="2" type="ORF">SAMN06272737_13149</name>
</gene>